<evidence type="ECO:0000256" key="5">
    <source>
        <dbReference type="SAM" id="Phobius"/>
    </source>
</evidence>
<dbReference type="InterPro" id="IPR016161">
    <property type="entry name" value="Ald_DH/histidinol_DH"/>
</dbReference>
<dbReference type="InterPro" id="IPR015590">
    <property type="entry name" value="Aldehyde_DH_dom"/>
</dbReference>
<dbReference type="Gene3D" id="3.40.605.10">
    <property type="entry name" value="Aldehyde Dehydrogenase, Chain A, domain 1"/>
    <property type="match status" value="1"/>
</dbReference>
<dbReference type="OMA" id="ILMRGTF"/>
<dbReference type="SUPFAM" id="SSF53720">
    <property type="entry name" value="ALDH-like"/>
    <property type="match status" value="1"/>
</dbReference>
<dbReference type="CDD" id="cd07098">
    <property type="entry name" value="ALDH_F15-22"/>
    <property type="match status" value="1"/>
</dbReference>
<sequence length="621" mass="67684">MRPLSFGGYDMDPHGVGLLFLGAVGGALLLPLLRLLKWLVTSFWEESVPLIEVGTEKVDRVEKSKRVENHYIYVPRKKDEHPNRVNCYDPATMEYLGFVPALNAESVRAHVEKARAAQKEWCKSSFAVRRRLLRVLLRYIVENQEIICRISARDSGKVMVDAGLGEVLTTCEKIAWLLSEGERWLRPERRSVGRTMLHKVARVEYEPLGVLGAIVPWNYPFHNLFNPVLAGVFAGNAVVVKVSEHTSWSAGFYQSIIHKALETVGAPHDLVHIVTGYGATGQALVESGVNKLTFVGSTAVGKKVMAAAAETLTPVVLELGGKDPFVVCDDADLEQVVSIALRGAFQGSGQNCAGAERFYVQEGIYTEFVDRVVGSVNTMRVGPALERGHSDVDMGAVCMPTHVDHLQSLVDEAVAAGAKVLAGGTPLPEIGGHFYPPTVLVNVNHGMRIMQDEVFGPIMCIMRFDTDDKAVELANDCRFGLGSSVFSGSKRRARAIASRIRAGMVSINDFNATYMCQSLPFGGVGDSGFDRFAGVEGLRGCCSVKSIAEDRFSFVKTYIPKPIQYPVSSSGFQFLQALVGLFYGAGLRRKVSAGWALVQCMLPPPKAVETQAKTKGSKKAK</sequence>
<evidence type="ECO:0000256" key="4">
    <source>
        <dbReference type="RuleBase" id="RU003345"/>
    </source>
</evidence>
<evidence type="ECO:0000256" key="1">
    <source>
        <dbReference type="ARBA" id="ARBA00009986"/>
    </source>
</evidence>
<keyword evidence="5" id="KW-1133">Transmembrane helix</keyword>
<feature type="transmembrane region" description="Helical" evidence="5">
    <location>
        <begin position="15"/>
        <end position="33"/>
    </location>
</feature>
<evidence type="ECO:0000259" key="6">
    <source>
        <dbReference type="Pfam" id="PF00171"/>
    </source>
</evidence>
<gene>
    <name evidence="7" type="ORF">KFL_002020060</name>
</gene>
<evidence type="ECO:0000256" key="2">
    <source>
        <dbReference type="ARBA" id="ARBA00023002"/>
    </source>
</evidence>
<dbReference type="AlphaFoldDB" id="A0A1Y1I6E9"/>
<protein>
    <submittedName>
        <fullName evidence="7">Aldehyde dehydrogenase family 22 member A1</fullName>
    </submittedName>
</protein>
<name>A0A1Y1I6E9_KLENI</name>
<feature type="domain" description="Aldehyde dehydrogenase" evidence="6">
    <location>
        <begin position="81"/>
        <end position="547"/>
    </location>
</feature>
<organism evidence="7 8">
    <name type="scientific">Klebsormidium nitens</name>
    <name type="common">Green alga</name>
    <name type="synonym">Ulothrix nitens</name>
    <dbReference type="NCBI Taxonomy" id="105231"/>
    <lineage>
        <taxon>Eukaryota</taxon>
        <taxon>Viridiplantae</taxon>
        <taxon>Streptophyta</taxon>
        <taxon>Klebsormidiophyceae</taxon>
        <taxon>Klebsormidiales</taxon>
        <taxon>Klebsormidiaceae</taxon>
        <taxon>Klebsormidium</taxon>
    </lineage>
</organism>
<evidence type="ECO:0000313" key="8">
    <source>
        <dbReference type="Proteomes" id="UP000054558"/>
    </source>
</evidence>
<dbReference type="EMBL" id="DF237151">
    <property type="protein sequence ID" value="GAQ84711.1"/>
    <property type="molecule type" value="Genomic_DNA"/>
</dbReference>
<dbReference type="Proteomes" id="UP000054558">
    <property type="component" value="Unassembled WGS sequence"/>
</dbReference>
<evidence type="ECO:0000313" key="7">
    <source>
        <dbReference type="EMBL" id="GAQ84711.1"/>
    </source>
</evidence>
<dbReference type="InterPro" id="IPR016163">
    <property type="entry name" value="Ald_DH_C"/>
</dbReference>
<accession>A0A1Y1I6E9</accession>
<dbReference type="Pfam" id="PF00171">
    <property type="entry name" value="Aldedh"/>
    <property type="match status" value="1"/>
</dbReference>
<evidence type="ECO:0000256" key="3">
    <source>
        <dbReference type="PROSITE-ProRule" id="PRU10007"/>
    </source>
</evidence>
<dbReference type="FunFam" id="3.40.309.10:FF:000009">
    <property type="entry name" value="Aldehyde dehydrogenase A"/>
    <property type="match status" value="1"/>
</dbReference>
<keyword evidence="2 4" id="KW-0560">Oxidoreductase</keyword>
<dbReference type="GO" id="GO:0004029">
    <property type="term" value="F:aldehyde dehydrogenase (NAD+) activity"/>
    <property type="evidence" value="ECO:0000318"/>
    <property type="project" value="GO_Central"/>
</dbReference>
<dbReference type="Gene3D" id="3.40.309.10">
    <property type="entry name" value="Aldehyde Dehydrogenase, Chain A, domain 2"/>
    <property type="match status" value="1"/>
</dbReference>
<dbReference type="InterPro" id="IPR029510">
    <property type="entry name" value="Ald_DH_CS_GLU"/>
</dbReference>
<keyword evidence="5" id="KW-0472">Membrane</keyword>
<keyword evidence="5" id="KW-0812">Transmembrane</keyword>
<dbReference type="InterPro" id="IPR016162">
    <property type="entry name" value="Ald_DH_N"/>
</dbReference>
<feature type="active site" evidence="3">
    <location>
        <position position="318"/>
    </location>
</feature>
<dbReference type="PANTHER" id="PTHR11699">
    <property type="entry name" value="ALDEHYDE DEHYDROGENASE-RELATED"/>
    <property type="match status" value="1"/>
</dbReference>
<dbReference type="PROSITE" id="PS00687">
    <property type="entry name" value="ALDEHYDE_DEHYDR_GLU"/>
    <property type="match status" value="1"/>
</dbReference>
<dbReference type="OrthoDB" id="310895at2759"/>
<reference evidence="7 8" key="1">
    <citation type="journal article" date="2014" name="Nat. Commun.">
        <title>Klebsormidium flaccidum genome reveals primary factors for plant terrestrial adaptation.</title>
        <authorList>
            <person name="Hori K."/>
            <person name="Maruyama F."/>
            <person name="Fujisawa T."/>
            <person name="Togashi T."/>
            <person name="Yamamoto N."/>
            <person name="Seo M."/>
            <person name="Sato S."/>
            <person name="Yamada T."/>
            <person name="Mori H."/>
            <person name="Tajima N."/>
            <person name="Moriyama T."/>
            <person name="Ikeuchi M."/>
            <person name="Watanabe M."/>
            <person name="Wada H."/>
            <person name="Kobayashi K."/>
            <person name="Saito M."/>
            <person name="Masuda T."/>
            <person name="Sasaki-Sekimoto Y."/>
            <person name="Mashiguchi K."/>
            <person name="Awai K."/>
            <person name="Shimojima M."/>
            <person name="Masuda S."/>
            <person name="Iwai M."/>
            <person name="Nobusawa T."/>
            <person name="Narise T."/>
            <person name="Kondo S."/>
            <person name="Saito H."/>
            <person name="Sato R."/>
            <person name="Murakawa M."/>
            <person name="Ihara Y."/>
            <person name="Oshima-Yamada Y."/>
            <person name="Ohtaka K."/>
            <person name="Satoh M."/>
            <person name="Sonobe K."/>
            <person name="Ishii M."/>
            <person name="Ohtani R."/>
            <person name="Kanamori-Sato M."/>
            <person name="Honoki R."/>
            <person name="Miyazaki D."/>
            <person name="Mochizuki H."/>
            <person name="Umetsu J."/>
            <person name="Higashi K."/>
            <person name="Shibata D."/>
            <person name="Kamiya Y."/>
            <person name="Sato N."/>
            <person name="Nakamura Y."/>
            <person name="Tabata S."/>
            <person name="Ida S."/>
            <person name="Kurokawa K."/>
            <person name="Ohta H."/>
        </authorList>
    </citation>
    <scope>NUCLEOTIDE SEQUENCE [LARGE SCALE GENOMIC DNA]</scope>
    <source>
        <strain evidence="7 8">NIES-2285</strain>
    </source>
</reference>
<dbReference type="STRING" id="105231.A0A1Y1I6E9"/>
<comment type="similarity">
    <text evidence="1 4">Belongs to the aldehyde dehydrogenase family.</text>
</comment>
<dbReference type="FunFam" id="3.40.605.10:FF:000014">
    <property type="entry name" value="aldehyde dehydrogenase 22A1"/>
    <property type="match status" value="1"/>
</dbReference>
<keyword evidence="8" id="KW-1185">Reference proteome</keyword>
<proteinExistence type="inferred from homology"/>